<dbReference type="InterPro" id="IPR012902">
    <property type="entry name" value="N_methyl_site"/>
</dbReference>
<dbReference type="Gene3D" id="3.30.700.10">
    <property type="entry name" value="Glycoprotein, Type 4 Pilin"/>
    <property type="match status" value="1"/>
</dbReference>
<feature type="transmembrane region" description="Helical" evidence="2">
    <location>
        <begin position="20"/>
        <end position="39"/>
    </location>
</feature>
<dbReference type="AlphaFoldDB" id="X1J6K2"/>
<dbReference type="PANTHER" id="PTHR30093">
    <property type="entry name" value="GENERAL SECRETION PATHWAY PROTEIN G"/>
    <property type="match status" value="1"/>
</dbReference>
<keyword evidence="1" id="KW-0488">Methylation</keyword>
<name>X1J6K2_9ZZZZ</name>
<reference evidence="3" key="1">
    <citation type="journal article" date="2014" name="Front. Microbiol.">
        <title>High frequency of phylogenetically diverse reductive dehalogenase-homologous genes in deep subseafloor sedimentary metagenomes.</title>
        <authorList>
            <person name="Kawai M."/>
            <person name="Futagami T."/>
            <person name="Toyoda A."/>
            <person name="Takaki Y."/>
            <person name="Nishi S."/>
            <person name="Hori S."/>
            <person name="Arai W."/>
            <person name="Tsubouchi T."/>
            <person name="Morono Y."/>
            <person name="Uchiyama I."/>
            <person name="Ito T."/>
            <person name="Fujiyama A."/>
            <person name="Inagaki F."/>
            <person name="Takami H."/>
        </authorList>
    </citation>
    <scope>NUCLEOTIDE SEQUENCE</scope>
    <source>
        <strain evidence="3">Expedition CK06-06</strain>
    </source>
</reference>
<protein>
    <recommendedName>
        <fullName evidence="4">Type II secretion system protein GspG C-terminal domain-containing protein</fullName>
    </recommendedName>
</protein>
<proteinExistence type="predicted"/>
<sequence>MKRFLKQFRYGEKGFTLIELLVVVAILGILAAVAVPNIGNFISTGAEEAAETELHNVQLAVTAFQTENDGHLPTIADFPVPGDMDVYFIGGVAALQGTYTLDADGEVAQTGYPGT</sequence>
<dbReference type="InterPro" id="IPR045584">
    <property type="entry name" value="Pilin-like"/>
</dbReference>
<evidence type="ECO:0000313" key="3">
    <source>
        <dbReference type="EMBL" id="GAH90361.1"/>
    </source>
</evidence>
<dbReference type="SUPFAM" id="SSF54523">
    <property type="entry name" value="Pili subunits"/>
    <property type="match status" value="1"/>
</dbReference>
<evidence type="ECO:0008006" key="4">
    <source>
        <dbReference type="Google" id="ProtNLM"/>
    </source>
</evidence>
<dbReference type="InterPro" id="IPR000983">
    <property type="entry name" value="Bac_GSPG_pilin"/>
</dbReference>
<keyword evidence="2" id="KW-1133">Transmembrane helix</keyword>
<comment type="caution">
    <text evidence="3">The sequence shown here is derived from an EMBL/GenBank/DDBJ whole genome shotgun (WGS) entry which is preliminary data.</text>
</comment>
<dbReference type="EMBL" id="BARV01002205">
    <property type="protein sequence ID" value="GAH90361.1"/>
    <property type="molecule type" value="Genomic_DNA"/>
</dbReference>
<organism evidence="3">
    <name type="scientific">marine sediment metagenome</name>
    <dbReference type="NCBI Taxonomy" id="412755"/>
    <lineage>
        <taxon>unclassified sequences</taxon>
        <taxon>metagenomes</taxon>
        <taxon>ecological metagenomes</taxon>
    </lineage>
</organism>
<evidence type="ECO:0000256" key="2">
    <source>
        <dbReference type="SAM" id="Phobius"/>
    </source>
</evidence>
<accession>X1J6K2</accession>
<dbReference type="PRINTS" id="PR00813">
    <property type="entry name" value="BCTERIALGSPG"/>
</dbReference>
<keyword evidence="2" id="KW-0812">Transmembrane</keyword>
<keyword evidence="2" id="KW-0472">Membrane</keyword>
<gene>
    <name evidence="3" type="ORF">S06H3_05840</name>
</gene>
<dbReference type="GO" id="GO:0015627">
    <property type="term" value="C:type II protein secretion system complex"/>
    <property type="evidence" value="ECO:0007669"/>
    <property type="project" value="InterPro"/>
</dbReference>
<dbReference type="PROSITE" id="PS00409">
    <property type="entry name" value="PROKAR_NTER_METHYL"/>
    <property type="match status" value="1"/>
</dbReference>
<dbReference type="GO" id="GO:0015628">
    <property type="term" value="P:protein secretion by the type II secretion system"/>
    <property type="evidence" value="ECO:0007669"/>
    <property type="project" value="InterPro"/>
</dbReference>
<dbReference type="Pfam" id="PF07963">
    <property type="entry name" value="N_methyl"/>
    <property type="match status" value="1"/>
</dbReference>
<evidence type="ECO:0000256" key="1">
    <source>
        <dbReference type="ARBA" id="ARBA00022481"/>
    </source>
</evidence>
<dbReference type="NCBIfam" id="TIGR02532">
    <property type="entry name" value="IV_pilin_GFxxxE"/>
    <property type="match status" value="1"/>
</dbReference>